<evidence type="ECO:0000313" key="3">
    <source>
        <dbReference type="Proteomes" id="UP000193498"/>
    </source>
</evidence>
<sequence length="174" mass="20490">MLSFKRKMSSLFDHESRLHCREFDYSQENIISQTEDFEPPGYISGANTWVTTYPEKEKRSKMFSIFERSGPGPRRPQDAQRGNTEVRPHSMHRLMEEDQWSSEGVFHSEDDETMTKSWYSKLRNTLTPAKPLRLAQRPPAYTEMKDFAFEESRVSKPGNKFRSIRRIGSFGKKR</sequence>
<proteinExistence type="predicted"/>
<dbReference type="Proteomes" id="UP000193498">
    <property type="component" value="Unassembled WGS sequence"/>
</dbReference>
<gene>
    <name evidence="2" type="ORF">K493DRAFT_341160</name>
</gene>
<name>A0A1Y1XSA5_9FUNG</name>
<dbReference type="AlphaFoldDB" id="A0A1Y1XSA5"/>
<feature type="region of interest" description="Disordered" evidence="1">
    <location>
        <begin position="66"/>
        <end position="90"/>
    </location>
</feature>
<evidence type="ECO:0000313" key="2">
    <source>
        <dbReference type="EMBL" id="ORX88631.1"/>
    </source>
</evidence>
<comment type="caution">
    <text evidence="2">The sequence shown here is derived from an EMBL/GenBank/DDBJ whole genome shotgun (WGS) entry which is preliminary data.</text>
</comment>
<accession>A0A1Y1XSA5</accession>
<dbReference type="EMBL" id="MCFE01000514">
    <property type="protein sequence ID" value="ORX88631.1"/>
    <property type="molecule type" value="Genomic_DNA"/>
</dbReference>
<dbReference type="InParanoid" id="A0A1Y1XSA5"/>
<evidence type="ECO:0000256" key="1">
    <source>
        <dbReference type="SAM" id="MobiDB-lite"/>
    </source>
</evidence>
<keyword evidence="3" id="KW-1185">Reference proteome</keyword>
<protein>
    <submittedName>
        <fullName evidence="2">Uncharacterized protein</fullName>
    </submittedName>
</protein>
<reference evidence="2 3" key="1">
    <citation type="submission" date="2016-07" db="EMBL/GenBank/DDBJ databases">
        <title>Pervasive Adenine N6-methylation of Active Genes in Fungi.</title>
        <authorList>
            <consortium name="DOE Joint Genome Institute"/>
            <person name="Mondo S.J."/>
            <person name="Dannebaum R.O."/>
            <person name="Kuo R.C."/>
            <person name="Labutti K."/>
            <person name="Haridas S."/>
            <person name="Kuo A."/>
            <person name="Salamov A."/>
            <person name="Ahrendt S.R."/>
            <person name="Lipzen A."/>
            <person name="Sullivan W."/>
            <person name="Andreopoulos W.B."/>
            <person name="Clum A."/>
            <person name="Lindquist E."/>
            <person name="Daum C."/>
            <person name="Ramamoorthy G.K."/>
            <person name="Gryganskyi A."/>
            <person name="Culley D."/>
            <person name="Magnuson J.K."/>
            <person name="James T.Y."/>
            <person name="O'Malley M.A."/>
            <person name="Stajich J.E."/>
            <person name="Spatafora J.W."/>
            <person name="Visel A."/>
            <person name="Grigoriev I.V."/>
        </authorList>
    </citation>
    <scope>NUCLEOTIDE SEQUENCE [LARGE SCALE GENOMIC DNA]</scope>
    <source>
        <strain evidence="2 3">CBS 931.73</strain>
    </source>
</reference>
<organism evidence="2 3">
    <name type="scientific">Basidiobolus meristosporus CBS 931.73</name>
    <dbReference type="NCBI Taxonomy" id="1314790"/>
    <lineage>
        <taxon>Eukaryota</taxon>
        <taxon>Fungi</taxon>
        <taxon>Fungi incertae sedis</taxon>
        <taxon>Zoopagomycota</taxon>
        <taxon>Entomophthoromycotina</taxon>
        <taxon>Basidiobolomycetes</taxon>
        <taxon>Basidiobolales</taxon>
        <taxon>Basidiobolaceae</taxon>
        <taxon>Basidiobolus</taxon>
    </lineage>
</organism>